<proteinExistence type="predicted"/>
<name>A0A2T3NMJ6_9GAMM</name>
<accession>A0A2T3NMJ6</accession>
<evidence type="ECO:0000313" key="2">
    <source>
        <dbReference type="Proteomes" id="UP000241346"/>
    </source>
</evidence>
<organism evidence="1 2">
    <name type="scientific">Photobacterium rosenbergii</name>
    <dbReference type="NCBI Taxonomy" id="294936"/>
    <lineage>
        <taxon>Bacteria</taxon>
        <taxon>Pseudomonadati</taxon>
        <taxon>Pseudomonadota</taxon>
        <taxon>Gammaproteobacteria</taxon>
        <taxon>Vibrionales</taxon>
        <taxon>Vibrionaceae</taxon>
        <taxon>Photobacterium</taxon>
    </lineage>
</organism>
<comment type="caution">
    <text evidence="1">The sequence shown here is derived from an EMBL/GenBank/DDBJ whole genome shotgun (WGS) entry which is preliminary data.</text>
</comment>
<protein>
    <submittedName>
        <fullName evidence="1">Uncharacterized protein</fullName>
    </submittedName>
</protein>
<dbReference type="EMBL" id="PYMB01000001">
    <property type="protein sequence ID" value="PSW16735.1"/>
    <property type="molecule type" value="Genomic_DNA"/>
</dbReference>
<gene>
    <name evidence="1" type="ORF">C9J01_07005</name>
</gene>
<evidence type="ECO:0000313" key="1">
    <source>
        <dbReference type="EMBL" id="PSW16735.1"/>
    </source>
</evidence>
<dbReference type="AlphaFoldDB" id="A0A2T3NMJ6"/>
<sequence>MPRNCIYNDKVARSHDFLNHQRFNKARYDELMAKSQVSVNEIVRSSLIVGSEFKRIELNEKQFLIVLFDHYDREIAFHVTGTILDDVVLNEKPSVQLWIWKSIKPRHKAMIADLSEQILLEYLLERFNIIASDNHANLQGRNFWNEMASIVIDKALYAYRYKRGSRSIQEIANHEELVTNRCNLWGEGPDFSNVLLVLTDDEIYIR</sequence>
<reference evidence="1 2" key="1">
    <citation type="submission" date="2018-03" db="EMBL/GenBank/DDBJ databases">
        <title>Whole genome sequencing of Histamine producing bacteria.</title>
        <authorList>
            <person name="Butler K."/>
        </authorList>
    </citation>
    <scope>NUCLEOTIDE SEQUENCE [LARGE SCALE GENOMIC DNA]</scope>
    <source>
        <strain evidence="1 2">DSM 19138</strain>
    </source>
</reference>
<dbReference type="Proteomes" id="UP000241346">
    <property type="component" value="Unassembled WGS sequence"/>
</dbReference>